<feature type="transmembrane region" description="Helical" evidence="8">
    <location>
        <begin position="103"/>
        <end position="126"/>
    </location>
</feature>
<feature type="transmembrane region" description="Helical" evidence="8">
    <location>
        <begin position="138"/>
        <end position="161"/>
    </location>
</feature>
<keyword evidence="2" id="KW-0813">Transport</keyword>
<name>A0ABS5EPI3_9PROT</name>
<feature type="transmembrane region" description="Helical" evidence="8">
    <location>
        <begin position="79"/>
        <end position="97"/>
    </location>
</feature>
<feature type="domain" description="Integral membrane bound transporter" evidence="9">
    <location>
        <begin position="187"/>
        <end position="312"/>
    </location>
</feature>
<evidence type="ECO:0000313" key="10">
    <source>
        <dbReference type="EMBL" id="MBR0652512.1"/>
    </source>
</evidence>
<dbReference type="RefSeq" id="WP_211871225.1">
    <property type="nucleotide sequence ID" value="NZ_JAAEDI010000029.1"/>
</dbReference>
<evidence type="ECO:0000313" key="11">
    <source>
        <dbReference type="Proteomes" id="UP000698752"/>
    </source>
</evidence>
<sequence>MGTWTARRGLATAAGVVGAVLAALLFSLPDPWWAAISAWVLAGPDRHLTLVKAGQRVVGTVLGLVIGLLAVGLSRDQPLLLLLFVFCVGAVGTYARHMAEAPYAWLLGAITATMVLVQAAASPAGLFEFALNRTAEILTGVASAALAALLILPATPGVAAATPPPPTPQQLRVVTLVGGLIGVVVLLLWSAFDLPQPLQMAISALVVLDRDLGTLSHRGRQRAIGCLLGGLYGLLAMGLADGSLMLWLGVLGLGIFLFSVLHQGGGPSAYIGTQGGLGVIVSLVVGPAPPASIVPVAERLIGVTLGVATLIVMSVVVMRALTPRPSAATG</sequence>
<accession>A0ABS5EPI3</accession>
<keyword evidence="6 8" id="KW-0472">Membrane</keyword>
<organism evidence="10 11">
    <name type="scientific">Neoroseomonas terrae</name>
    <dbReference type="NCBI Taxonomy" id="424799"/>
    <lineage>
        <taxon>Bacteria</taxon>
        <taxon>Pseudomonadati</taxon>
        <taxon>Pseudomonadota</taxon>
        <taxon>Alphaproteobacteria</taxon>
        <taxon>Acetobacterales</taxon>
        <taxon>Acetobacteraceae</taxon>
        <taxon>Neoroseomonas</taxon>
    </lineage>
</organism>
<keyword evidence="4 8" id="KW-0812">Transmembrane</keyword>
<dbReference type="PANTHER" id="PTHR30509">
    <property type="entry name" value="P-HYDROXYBENZOIC ACID EFFLUX PUMP SUBUNIT-RELATED"/>
    <property type="match status" value="1"/>
</dbReference>
<comment type="caution">
    <text evidence="10">The sequence shown here is derived from an EMBL/GenBank/DDBJ whole genome shotgun (WGS) entry which is preliminary data.</text>
</comment>
<dbReference type="InterPro" id="IPR049453">
    <property type="entry name" value="Memb_transporter_dom"/>
</dbReference>
<evidence type="ECO:0000256" key="6">
    <source>
        <dbReference type="ARBA" id="ARBA00023136"/>
    </source>
</evidence>
<evidence type="ECO:0000259" key="9">
    <source>
        <dbReference type="Pfam" id="PF13515"/>
    </source>
</evidence>
<comment type="similarity">
    <text evidence="7">Belongs to the YccS/YhfK family.</text>
</comment>
<evidence type="ECO:0000256" key="2">
    <source>
        <dbReference type="ARBA" id="ARBA00022448"/>
    </source>
</evidence>
<dbReference type="Pfam" id="PF13515">
    <property type="entry name" value="FUSC_2"/>
    <property type="match status" value="1"/>
</dbReference>
<keyword evidence="5 8" id="KW-1133">Transmembrane helix</keyword>
<dbReference type="InterPro" id="IPR006726">
    <property type="entry name" value="PHBA_efflux_AaeB/fusaric-R"/>
</dbReference>
<evidence type="ECO:0000256" key="8">
    <source>
        <dbReference type="SAM" id="Phobius"/>
    </source>
</evidence>
<feature type="transmembrane region" description="Helical" evidence="8">
    <location>
        <begin position="269"/>
        <end position="288"/>
    </location>
</feature>
<evidence type="ECO:0000256" key="7">
    <source>
        <dbReference type="ARBA" id="ARBA00043993"/>
    </source>
</evidence>
<dbReference type="PANTHER" id="PTHR30509:SF9">
    <property type="entry name" value="MULTIDRUG RESISTANCE PROTEIN MDTO"/>
    <property type="match status" value="1"/>
</dbReference>
<keyword evidence="11" id="KW-1185">Reference proteome</keyword>
<feature type="transmembrane region" description="Helical" evidence="8">
    <location>
        <begin position="246"/>
        <end position="262"/>
    </location>
</feature>
<feature type="transmembrane region" description="Helical" evidence="8">
    <location>
        <begin position="53"/>
        <end position="72"/>
    </location>
</feature>
<gene>
    <name evidence="10" type="ORF">GXW78_22845</name>
</gene>
<reference evidence="11" key="1">
    <citation type="journal article" date="2021" name="Syst. Appl. Microbiol.">
        <title>Roseomonas hellenica sp. nov., isolated from roots of wild-growing Alkanna tinctoria.</title>
        <authorList>
            <person name="Rat A."/>
            <person name="Naranjo H.D."/>
            <person name="Lebbe L."/>
            <person name="Cnockaert M."/>
            <person name="Krigas N."/>
            <person name="Grigoriadou K."/>
            <person name="Maloupa E."/>
            <person name="Willems A."/>
        </authorList>
    </citation>
    <scope>NUCLEOTIDE SEQUENCE [LARGE SCALE GENOMIC DNA]</scope>
    <source>
        <strain evidence="11">LMG 31159</strain>
    </source>
</reference>
<keyword evidence="3" id="KW-1003">Cell membrane</keyword>
<dbReference type="Pfam" id="PF04632">
    <property type="entry name" value="FUSC"/>
    <property type="match status" value="1"/>
</dbReference>
<proteinExistence type="inferred from homology"/>
<comment type="subcellular location">
    <subcellularLocation>
        <location evidence="1">Cell membrane</location>
        <topology evidence="1">Multi-pass membrane protein</topology>
    </subcellularLocation>
</comment>
<feature type="transmembrane region" description="Helical" evidence="8">
    <location>
        <begin position="223"/>
        <end position="240"/>
    </location>
</feature>
<feature type="transmembrane region" description="Helical" evidence="8">
    <location>
        <begin position="173"/>
        <end position="192"/>
    </location>
</feature>
<evidence type="ECO:0000256" key="4">
    <source>
        <dbReference type="ARBA" id="ARBA00022692"/>
    </source>
</evidence>
<evidence type="ECO:0000256" key="3">
    <source>
        <dbReference type="ARBA" id="ARBA00022475"/>
    </source>
</evidence>
<evidence type="ECO:0000256" key="5">
    <source>
        <dbReference type="ARBA" id="ARBA00022989"/>
    </source>
</evidence>
<dbReference type="EMBL" id="JAAEDI010000029">
    <property type="protein sequence ID" value="MBR0652512.1"/>
    <property type="molecule type" value="Genomic_DNA"/>
</dbReference>
<evidence type="ECO:0000256" key="1">
    <source>
        <dbReference type="ARBA" id="ARBA00004651"/>
    </source>
</evidence>
<dbReference type="Proteomes" id="UP000698752">
    <property type="component" value="Unassembled WGS sequence"/>
</dbReference>
<protein>
    <recommendedName>
        <fullName evidence="9">Integral membrane bound transporter domain-containing protein</fullName>
    </recommendedName>
</protein>
<feature type="transmembrane region" description="Helical" evidence="8">
    <location>
        <begin position="300"/>
        <end position="321"/>
    </location>
</feature>